<keyword evidence="1" id="KW-0812">Transmembrane</keyword>
<protein>
    <recommendedName>
        <fullName evidence="4">DUF4239 domain-containing protein</fullName>
    </recommendedName>
</protein>
<evidence type="ECO:0000313" key="2">
    <source>
        <dbReference type="EMBL" id="UUI01466.1"/>
    </source>
</evidence>
<organism evidence="2 3">
    <name type="scientific">Oceanobacillus jeddahense</name>
    <dbReference type="NCBI Taxonomy" id="1462527"/>
    <lineage>
        <taxon>Bacteria</taxon>
        <taxon>Bacillati</taxon>
        <taxon>Bacillota</taxon>
        <taxon>Bacilli</taxon>
        <taxon>Bacillales</taxon>
        <taxon>Bacillaceae</taxon>
        <taxon>Oceanobacillus</taxon>
    </lineage>
</organism>
<name>A0ABY5JQX0_9BACI</name>
<dbReference type="Proteomes" id="UP001059773">
    <property type="component" value="Chromosome"/>
</dbReference>
<keyword evidence="3" id="KW-1185">Reference proteome</keyword>
<keyword evidence="1" id="KW-0472">Membrane</keyword>
<evidence type="ECO:0000256" key="1">
    <source>
        <dbReference type="SAM" id="Phobius"/>
    </source>
</evidence>
<sequence>MNPWIISILASIIGSVIYYLLYKIAVKLFGRSEYNKRVKEANHQLVAVLRNLISEGAIPSNQIIKALITSYSRSYSIKISDMYSVIDVKEELIKELFETSFIDVDRKLELSRALFDDSNVEYEKVQESSEHYVSKDTYIPEQKKEVGSIAPLIQFLIMFISIGFTVFIYIAILLRNFGSNLQIKDILLPLIPLYITLIAFFLFLNAAKSNREREKITLKHDNK</sequence>
<dbReference type="EMBL" id="CP101914">
    <property type="protein sequence ID" value="UUI01466.1"/>
    <property type="molecule type" value="Genomic_DNA"/>
</dbReference>
<accession>A0ABY5JQX0</accession>
<feature type="transmembrane region" description="Helical" evidence="1">
    <location>
        <begin position="186"/>
        <end position="207"/>
    </location>
</feature>
<dbReference type="RefSeq" id="WP_256706852.1">
    <property type="nucleotide sequence ID" value="NZ_CP101914.1"/>
</dbReference>
<reference evidence="2" key="1">
    <citation type="submission" date="2022-07" db="EMBL/GenBank/DDBJ databases">
        <title>FELIX.</title>
        <authorList>
            <person name="Wan K.H."/>
            <person name="Park S."/>
            <person name="Lawrence Q."/>
            <person name="Eichenberger J.P."/>
            <person name="Booth B.W."/>
            <person name="Piaggio A.J."/>
            <person name="Chandler J.C."/>
            <person name="Franklin A.B."/>
            <person name="Celniker S.E."/>
        </authorList>
    </citation>
    <scope>NUCLEOTIDE SEQUENCE</scope>
    <source>
        <strain evidence="2">QA-1986 374</strain>
    </source>
</reference>
<keyword evidence="1" id="KW-1133">Transmembrane helix</keyword>
<feature type="transmembrane region" description="Helical" evidence="1">
    <location>
        <begin position="6"/>
        <end position="29"/>
    </location>
</feature>
<evidence type="ECO:0008006" key="4">
    <source>
        <dbReference type="Google" id="ProtNLM"/>
    </source>
</evidence>
<evidence type="ECO:0000313" key="3">
    <source>
        <dbReference type="Proteomes" id="UP001059773"/>
    </source>
</evidence>
<proteinExistence type="predicted"/>
<feature type="transmembrane region" description="Helical" evidence="1">
    <location>
        <begin position="152"/>
        <end position="174"/>
    </location>
</feature>
<gene>
    <name evidence="2" type="ORF">NP439_15560</name>
</gene>